<dbReference type="AlphaFoldDB" id="A0A2K5ATQ6"/>
<name>A0A2K5ATQ6_CAEEL</name>
<dbReference type="AGR" id="WB:WBGene00303097"/>
<evidence type="ECO:0000313" key="4">
    <source>
        <dbReference type="WormBase" id="Y92H12BL.6"/>
    </source>
</evidence>
<accession>A0A2K5ATQ6</accession>
<organism evidence="2 3">
    <name type="scientific">Caenorhabditis elegans</name>
    <dbReference type="NCBI Taxonomy" id="6239"/>
    <lineage>
        <taxon>Eukaryota</taxon>
        <taxon>Metazoa</taxon>
        <taxon>Ecdysozoa</taxon>
        <taxon>Nematoda</taxon>
        <taxon>Chromadorea</taxon>
        <taxon>Rhabditida</taxon>
        <taxon>Rhabditina</taxon>
        <taxon>Rhabditomorpha</taxon>
        <taxon>Rhabditoidea</taxon>
        <taxon>Rhabditidae</taxon>
        <taxon>Peloderinae</taxon>
        <taxon>Caenorhabditis</taxon>
    </lineage>
</organism>
<dbReference type="WormBase" id="Y92H12BL.6">
    <property type="protein sequence ID" value="CE52578"/>
    <property type="gene ID" value="WBGene00303097"/>
</dbReference>
<dbReference type="Proteomes" id="UP000001940">
    <property type="component" value="Chromosome I"/>
</dbReference>
<evidence type="ECO:0000313" key="2">
    <source>
        <dbReference type="EMBL" id="SPC47143.1"/>
    </source>
</evidence>
<gene>
    <name evidence="2" type="ORF">CELE_Y92H12BL.6</name>
    <name evidence="2 4" type="ORF">Y92H12BL.6</name>
</gene>
<dbReference type="EMBL" id="BX284601">
    <property type="protein sequence ID" value="SPC47143.1"/>
    <property type="molecule type" value="Genomic_DNA"/>
</dbReference>
<dbReference type="OrthoDB" id="2011998at2759"/>
<proteinExistence type="predicted"/>
<protein>
    <submittedName>
        <fullName evidence="2">Transposase</fullName>
    </submittedName>
</protein>
<feature type="region of interest" description="Disordered" evidence="1">
    <location>
        <begin position="1"/>
        <end position="20"/>
    </location>
</feature>
<reference evidence="2 3" key="1">
    <citation type="journal article" date="1998" name="Science">
        <title>Genome sequence of the nematode C. elegans: a platform for investigating biology.</title>
        <authorList>
            <consortium name="The C. elegans sequencing consortium"/>
            <person name="Sulson J.E."/>
            <person name="Waterston R."/>
        </authorList>
    </citation>
    <scope>NUCLEOTIDE SEQUENCE [LARGE SCALE GENOMIC DNA]</scope>
    <source>
        <strain evidence="2 3">Bristol N2</strain>
    </source>
</reference>
<dbReference type="InParanoid" id="A0A2K5ATQ6"/>
<evidence type="ECO:0000256" key="1">
    <source>
        <dbReference type="SAM" id="MobiDB-lite"/>
    </source>
</evidence>
<feature type="non-terminal residue" evidence="2">
    <location>
        <position position="1"/>
    </location>
</feature>
<evidence type="ECO:0000313" key="3">
    <source>
        <dbReference type="Proteomes" id="UP000001940"/>
    </source>
</evidence>
<keyword evidence="3" id="KW-1185">Reference proteome</keyword>
<sequence>VSHHHHQTKVNRTKLTRLTA</sequence>